<feature type="region of interest" description="Disordered" evidence="3">
    <location>
        <begin position="694"/>
        <end position="719"/>
    </location>
</feature>
<feature type="region of interest" description="Disordered" evidence="3">
    <location>
        <begin position="543"/>
        <end position="676"/>
    </location>
</feature>
<feature type="compositionally biased region" description="Polar residues" evidence="3">
    <location>
        <begin position="741"/>
        <end position="755"/>
    </location>
</feature>
<proteinExistence type="predicted"/>
<dbReference type="Gene3D" id="1.10.510.10">
    <property type="entry name" value="Transferase(Phosphotransferase) domain 1"/>
    <property type="match status" value="1"/>
</dbReference>
<feature type="region of interest" description="Disordered" evidence="3">
    <location>
        <begin position="741"/>
        <end position="830"/>
    </location>
</feature>
<accession>A0ABP0E7S3</accession>
<dbReference type="InterPro" id="IPR011009">
    <property type="entry name" value="Kinase-like_dom_sf"/>
</dbReference>
<feature type="compositionally biased region" description="Basic and acidic residues" evidence="3">
    <location>
        <begin position="384"/>
        <end position="400"/>
    </location>
</feature>
<feature type="compositionally biased region" description="Acidic residues" evidence="3">
    <location>
        <begin position="401"/>
        <end position="411"/>
    </location>
</feature>
<gene>
    <name evidence="5" type="ORF">CAAN4_B04698</name>
</gene>
<feature type="compositionally biased region" description="Acidic residues" evidence="3">
    <location>
        <begin position="368"/>
        <end position="383"/>
    </location>
</feature>
<feature type="region of interest" description="Disordered" evidence="3">
    <location>
        <begin position="96"/>
        <end position="124"/>
    </location>
</feature>
<evidence type="ECO:0000313" key="6">
    <source>
        <dbReference type="Proteomes" id="UP001497600"/>
    </source>
</evidence>
<dbReference type="EMBL" id="OZ004254">
    <property type="protein sequence ID" value="CAK7896367.1"/>
    <property type="molecule type" value="Genomic_DNA"/>
</dbReference>
<dbReference type="Proteomes" id="UP001497600">
    <property type="component" value="Chromosome B"/>
</dbReference>
<feature type="compositionally biased region" description="Polar residues" evidence="3">
    <location>
        <begin position="699"/>
        <end position="709"/>
    </location>
</feature>
<feature type="compositionally biased region" description="Low complexity" evidence="3">
    <location>
        <begin position="96"/>
        <end position="121"/>
    </location>
</feature>
<sequence length="871" mass="97294">MEEYNNYDKGNLLRNRYRKQHDLRKGSYGLVSVAKDTLNHDKLVAIKYIYPLEKANKVQEEREKSAKSVKGVKSVVAATTAAAAAAAAAAATTTASGYSSSSSTNSSTPNSSTSSSSSGNSRPLQLNTIEHTQSILQTLYDEAAKEIAIHKILGHHPNITTLYDHFGSCLVLEYCSRGDLYDAMHDGEGPSTSQDIKDVFCQVLDALEFCHDNNVFHRDLKPENILIGEDWSIKLCDWGLATTTRLIYARSEFDVGSERYMAPELFDQSVEYYDASKIDLWSIGIILLTLVFHKNPFQVANYSDKRFIQFVTNREALFDIFPNMSGEMFSVLRFCLNIDPMNRDIYKLRGELESLRWFTMDEEYWEEEREGEKEYEEEEEEEGVERGSSQEDSHEDSHPEEQEEEEEEVDPEELKVTPIDVAPPTIVEPHHAHFDEESLSHVEASPMHAHFEISSSHVANGYSMPHNHRADALLSKNSSLLPIPIVESSGAYNNFRTTRKPFGVASYNQTKQQSYGNGGAKFNREDFFTPKSVFNHYMDKYGDSHGLNNGQNGGGRNPQRSTKWKKGNKRRSWKKATIDNDNYDTRRSSRSAASTHQRDYYKKKAASFSHGMRPRKSIFGSYNNNPTNNNVFHSPVQQLHGPTGGNSVGNATSGKYIPPFLRSPGQGPGQPNSLNEDIASLHLDDEVFHLEDDFDMSGGEQSHGNHGHQSASSSSSSYALPGDGFKKPISFKVPTYSLATPNTPTSNFSENSSNRAGVHAVPPNRRSRRNSVGIAPARPINSASSSVTNNPLQDLTPGGKYVPPFRRGSHTPGICTKPKTGTSTVEDKRKSIHDIRRDVAAMFDTTSSSVPTGKTDWFSFKKDWGDYDDED</sequence>
<feature type="domain" description="Protein kinase" evidence="4">
    <location>
        <begin position="17"/>
        <end position="358"/>
    </location>
</feature>
<keyword evidence="1" id="KW-0547">Nucleotide-binding</keyword>
<feature type="compositionally biased region" description="Polar residues" evidence="3">
    <location>
        <begin position="781"/>
        <end position="793"/>
    </location>
</feature>
<dbReference type="Pfam" id="PF00069">
    <property type="entry name" value="Pkinase"/>
    <property type="match status" value="1"/>
</dbReference>
<dbReference type="SMART" id="SM00220">
    <property type="entry name" value="S_TKc"/>
    <property type="match status" value="1"/>
</dbReference>
<name>A0ABP0E7S3_9ASCO</name>
<dbReference type="PANTHER" id="PTHR24346">
    <property type="entry name" value="MAP/MICROTUBULE AFFINITY-REGULATING KINASE"/>
    <property type="match status" value="1"/>
</dbReference>
<organism evidence="5 6">
    <name type="scientific">[Candida] anglica</name>
    <dbReference type="NCBI Taxonomy" id="148631"/>
    <lineage>
        <taxon>Eukaryota</taxon>
        <taxon>Fungi</taxon>
        <taxon>Dikarya</taxon>
        <taxon>Ascomycota</taxon>
        <taxon>Saccharomycotina</taxon>
        <taxon>Pichiomycetes</taxon>
        <taxon>Debaryomycetaceae</taxon>
        <taxon>Kurtzmaniella</taxon>
    </lineage>
</organism>
<reference evidence="5 6" key="1">
    <citation type="submission" date="2024-01" db="EMBL/GenBank/DDBJ databases">
        <authorList>
            <consortium name="Genoscope - CEA"/>
            <person name="William W."/>
        </authorList>
    </citation>
    <scope>NUCLEOTIDE SEQUENCE [LARGE SCALE GENOMIC DNA]</scope>
    <source>
        <strain evidence="5 6">29B2s-10</strain>
    </source>
</reference>
<evidence type="ECO:0000256" key="1">
    <source>
        <dbReference type="ARBA" id="ARBA00022741"/>
    </source>
</evidence>
<evidence type="ECO:0000313" key="5">
    <source>
        <dbReference type="EMBL" id="CAK7896367.1"/>
    </source>
</evidence>
<dbReference type="PROSITE" id="PS50011">
    <property type="entry name" value="PROTEIN_KINASE_DOM"/>
    <property type="match status" value="1"/>
</dbReference>
<feature type="compositionally biased region" description="Basic residues" evidence="3">
    <location>
        <begin position="562"/>
        <end position="574"/>
    </location>
</feature>
<dbReference type="PROSITE" id="PS00108">
    <property type="entry name" value="PROTEIN_KINASE_ST"/>
    <property type="match status" value="1"/>
</dbReference>
<evidence type="ECO:0000256" key="2">
    <source>
        <dbReference type="ARBA" id="ARBA00022840"/>
    </source>
</evidence>
<feature type="region of interest" description="Disordered" evidence="3">
    <location>
        <begin position="368"/>
        <end position="414"/>
    </location>
</feature>
<dbReference type="SUPFAM" id="SSF56112">
    <property type="entry name" value="Protein kinase-like (PK-like)"/>
    <property type="match status" value="1"/>
</dbReference>
<dbReference type="PANTHER" id="PTHR24346:SF30">
    <property type="entry name" value="MATERNAL EMBRYONIC LEUCINE ZIPPER KINASE"/>
    <property type="match status" value="1"/>
</dbReference>
<keyword evidence="2" id="KW-0067">ATP-binding</keyword>
<evidence type="ECO:0000256" key="3">
    <source>
        <dbReference type="SAM" id="MobiDB-lite"/>
    </source>
</evidence>
<dbReference type="InterPro" id="IPR000719">
    <property type="entry name" value="Prot_kinase_dom"/>
</dbReference>
<evidence type="ECO:0000259" key="4">
    <source>
        <dbReference type="PROSITE" id="PS50011"/>
    </source>
</evidence>
<dbReference type="InterPro" id="IPR008271">
    <property type="entry name" value="Ser/Thr_kinase_AS"/>
</dbReference>
<feature type="compositionally biased region" description="Polar residues" evidence="3">
    <location>
        <begin position="620"/>
        <end position="637"/>
    </location>
</feature>
<keyword evidence="6" id="KW-1185">Reference proteome</keyword>
<protein>
    <recommendedName>
        <fullName evidence="4">Protein kinase domain-containing protein</fullName>
    </recommendedName>
</protein>